<feature type="region of interest" description="Disordered" evidence="1">
    <location>
        <begin position="56"/>
        <end position="92"/>
    </location>
</feature>
<feature type="compositionally biased region" description="Polar residues" evidence="1">
    <location>
        <begin position="56"/>
        <end position="68"/>
    </location>
</feature>
<sequence>EWISSRPLSKSGNLASSTQSLVSSSIRPQPFTLISFNKTRAVPIRPLTHAQSHMEISSLNEPANSRSSAGALRSPAPITSPATTYRFSSPSRSPAQYRRALIRRFQLTANWNQPMSRFRPSPPGFDEPPFCFNATVASMPRSAPPALNRACSTQSGEPVRPVQLERTLRLLGQRIGLSLSALSYELITSLMLSLSASWSCC</sequence>
<evidence type="ECO:0000313" key="2">
    <source>
        <dbReference type="EMBL" id="OWA55563.1"/>
    </source>
</evidence>
<gene>
    <name evidence="2" type="ORF">BV898_19947</name>
</gene>
<accession>A0A9X6RPK1</accession>
<protein>
    <submittedName>
        <fullName evidence="2">Uncharacterized protein</fullName>
    </submittedName>
</protein>
<keyword evidence="3" id="KW-1185">Reference proteome</keyword>
<evidence type="ECO:0000256" key="1">
    <source>
        <dbReference type="SAM" id="MobiDB-lite"/>
    </source>
</evidence>
<dbReference type="AlphaFoldDB" id="A0A9X6RPK1"/>
<dbReference type="Proteomes" id="UP000192578">
    <property type="component" value="Unassembled WGS sequence"/>
</dbReference>
<reference evidence="3" key="1">
    <citation type="submission" date="2017-01" db="EMBL/GenBank/DDBJ databases">
        <title>Comparative genomics of anhydrobiosis in the tardigrade Hypsibius dujardini.</title>
        <authorList>
            <person name="Yoshida Y."/>
            <person name="Koutsovoulos G."/>
            <person name="Laetsch D."/>
            <person name="Stevens L."/>
            <person name="Kumar S."/>
            <person name="Horikawa D."/>
            <person name="Ishino K."/>
            <person name="Komine S."/>
            <person name="Tomita M."/>
            <person name="Blaxter M."/>
            <person name="Arakawa K."/>
        </authorList>
    </citation>
    <scope>NUCLEOTIDE SEQUENCE [LARGE SCALE GENOMIC DNA]</scope>
    <source>
        <strain evidence="3">Z151</strain>
    </source>
</reference>
<comment type="caution">
    <text evidence="2">The sequence shown here is derived from an EMBL/GenBank/DDBJ whole genome shotgun (WGS) entry which is preliminary data.</text>
</comment>
<feature type="compositionally biased region" description="Polar residues" evidence="1">
    <location>
        <begin position="1"/>
        <end position="15"/>
    </location>
</feature>
<proteinExistence type="predicted"/>
<name>A0A9X6RPK1_HYPEX</name>
<feature type="non-terminal residue" evidence="2">
    <location>
        <position position="1"/>
    </location>
</feature>
<feature type="compositionally biased region" description="Polar residues" evidence="1">
    <location>
        <begin position="80"/>
        <end position="92"/>
    </location>
</feature>
<evidence type="ECO:0000313" key="3">
    <source>
        <dbReference type="Proteomes" id="UP000192578"/>
    </source>
</evidence>
<dbReference type="EMBL" id="MTYJ01000970">
    <property type="protein sequence ID" value="OWA55563.1"/>
    <property type="molecule type" value="Genomic_DNA"/>
</dbReference>
<feature type="region of interest" description="Disordered" evidence="1">
    <location>
        <begin position="1"/>
        <end position="21"/>
    </location>
</feature>
<organism evidence="2 3">
    <name type="scientific">Hypsibius exemplaris</name>
    <name type="common">Freshwater tardigrade</name>
    <dbReference type="NCBI Taxonomy" id="2072580"/>
    <lineage>
        <taxon>Eukaryota</taxon>
        <taxon>Metazoa</taxon>
        <taxon>Ecdysozoa</taxon>
        <taxon>Tardigrada</taxon>
        <taxon>Eutardigrada</taxon>
        <taxon>Parachela</taxon>
        <taxon>Hypsibioidea</taxon>
        <taxon>Hypsibiidae</taxon>
        <taxon>Hypsibius</taxon>
    </lineage>
</organism>